<dbReference type="EMBL" id="JAULSV010000006">
    <property type="protein sequence ID" value="KAK0641085.1"/>
    <property type="molecule type" value="Genomic_DNA"/>
</dbReference>
<evidence type="ECO:0000313" key="2">
    <source>
        <dbReference type="Proteomes" id="UP001174936"/>
    </source>
</evidence>
<evidence type="ECO:0000313" key="1">
    <source>
        <dbReference type="EMBL" id="KAK0641085.1"/>
    </source>
</evidence>
<dbReference type="Proteomes" id="UP001174936">
    <property type="component" value="Unassembled WGS sequence"/>
</dbReference>
<name>A0AA39XXY5_9PEZI</name>
<keyword evidence="2" id="KW-1185">Reference proteome</keyword>
<protein>
    <submittedName>
        <fullName evidence="1">Uncharacterized protein</fullName>
    </submittedName>
</protein>
<organism evidence="1 2">
    <name type="scientific">Cercophora newfieldiana</name>
    <dbReference type="NCBI Taxonomy" id="92897"/>
    <lineage>
        <taxon>Eukaryota</taxon>
        <taxon>Fungi</taxon>
        <taxon>Dikarya</taxon>
        <taxon>Ascomycota</taxon>
        <taxon>Pezizomycotina</taxon>
        <taxon>Sordariomycetes</taxon>
        <taxon>Sordariomycetidae</taxon>
        <taxon>Sordariales</taxon>
        <taxon>Lasiosphaeriaceae</taxon>
        <taxon>Cercophora</taxon>
    </lineage>
</organism>
<sequence>MRAPSQTQTTALCAVWHTPHVPEGVYTVISRSRQEVDQTTAECYRGVGLAGVAQTGSTGGLATTSARPVRCSLPRSRGFTGFSFCINGHLPIPPFPPCTTSRGAPSVAPRFDSAVTAPEAGPDARRWPSAWPASPLTAPFPVPISYLPTSRYPLVLSQTTKMSTSLHPNYLGAPHEGLSAIPALRQTRAVKFLPKITHPFVTSFSRRHIPSPL</sequence>
<reference evidence="1" key="1">
    <citation type="submission" date="2023-06" db="EMBL/GenBank/DDBJ databases">
        <title>Genome-scale phylogeny and comparative genomics of the fungal order Sordariales.</title>
        <authorList>
            <consortium name="Lawrence Berkeley National Laboratory"/>
            <person name="Hensen N."/>
            <person name="Bonometti L."/>
            <person name="Westerberg I."/>
            <person name="Brannstrom I.O."/>
            <person name="Guillou S."/>
            <person name="Cros-Aarteil S."/>
            <person name="Calhoun S."/>
            <person name="Haridas S."/>
            <person name="Kuo A."/>
            <person name="Mondo S."/>
            <person name="Pangilinan J."/>
            <person name="Riley R."/>
            <person name="Labutti K."/>
            <person name="Andreopoulos B."/>
            <person name="Lipzen A."/>
            <person name="Chen C."/>
            <person name="Yanf M."/>
            <person name="Daum C."/>
            <person name="Ng V."/>
            <person name="Clum A."/>
            <person name="Steindorff A."/>
            <person name="Ohm R."/>
            <person name="Martin F."/>
            <person name="Silar P."/>
            <person name="Natvig D."/>
            <person name="Lalanne C."/>
            <person name="Gautier V."/>
            <person name="Ament-Velasquez S.L."/>
            <person name="Kruys A."/>
            <person name="Hutchinson M.I."/>
            <person name="Powell A.J."/>
            <person name="Barry K."/>
            <person name="Miller A.N."/>
            <person name="Grigoriev I.V."/>
            <person name="Debuchy R."/>
            <person name="Gladieux P."/>
            <person name="Thoren M.H."/>
            <person name="Johannesson H."/>
        </authorList>
    </citation>
    <scope>NUCLEOTIDE SEQUENCE</scope>
    <source>
        <strain evidence="1">SMH2532-1</strain>
    </source>
</reference>
<accession>A0AA39XXY5</accession>
<dbReference type="AlphaFoldDB" id="A0AA39XXY5"/>
<comment type="caution">
    <text evidence="1">The sequence shown here is derived from an EMBL/GenBank/DDBJ whole genome shotgun (WGS) entry which is preliminary data.</text>
</comment>
<gene>
    <name evidence="1" type="ORF">B0T16DRAFT_207747</name>
</gene>
<proteinExistence type="predicted"/>